<dbReference type="GO" id="GO:0046688">
    <property type="term" value="P:response to copper ion"/>
    <property type="evidence" value="ECO:0007669"/>
    <property type="project" value="InterPro"/>
</dbReference>
<evidence type="ECO:0000256" key="3">
    <source>
        <dbReference type="ARBA" id="ARBA00022729"/>
    </source>
</evidence>
<proteinExistence type="predicted"/>
<reference evidence="10" key="1">
    <citation type="submission" date="2017-03" db="EMBL/GenBank/DDBJ databases">
        <authorList>
            <person name="Monnet C."/>
        </authorList>
    </citation>
    <scope>NUCLEOTIDE SEQUENCE [LARGE SCALE GENOMIC DNA]</scope>
    <source>
        <strain evidence="10">SJ5-8</strain>
    </source>
</reference>
<evidence type="ECO:0000313" key="9">
    <source>
        <dbReference type="EMBL" id="SMY11581.1"/>
    </source>
</evidence>
<name>A0A2H1L3X4_9MICO</name>
<dbReference type="InterPro" id="IPR014755">
    <property type="entry name" value="Cu-Rt/internalin_Ig-like"/>
</dbReference>
<accession>A0A2H1L3X4</accession>
<keyword evidence="10" id="KW-1185">Reference proteome</keyword>
<keyword evidence="3 7" id="KW-0732">Signal</keyword>
<dbReference type="GO" id="GO:0042597">
    <property type="term" value="C:periplasmic space"/>
    <property type="evidence" value="ECO:0007669"/>
    <property type="project" value="InterPro"/>
</dbReference>
<keyword evidence="6" id="KW-0472">Membrane</keyword>
<dbReference type="Gene3D" id="2.60.40.1220">
    <property type="match status" value="1"/>
</dbReference>
<dbReference type="InterPro" id="IPR032694">
    <property type="entry name" value="CopC/D"/>
</dbReference>
<feature type="transmembrane region" description="Helical" evidence="6">
    <location>
        <begin position="182"/>
        <end position="201"/>
    </location>
</feature>
<evidence type="ECO:0000256" key="1">
    <source>
        <dbReference type="ARBA" id="ARBA00004196"/>
    </source>
</evidence>
<dbReference type="InterPro" id="IPR007348">
    <property type="entry name" value="CopC_dom"/>
</dbReference>
<sequence length="224" mass="23027">MTLRSRTLTAVIAALLMMFGLTLGQAAHAHDQLVGSSPEEGAELDEQPEWLELDFSGEIQDVGTEIQVLQDGDQDISAGEVTVEGTSVSSALPDNMTPGEYTVQWRVVSSDGHPISGEFDFTLTDAVGAGEEGAADEGAADGEGGEGPAELGGAAVDQPEDGAQEQGALSEDADSAGMSTPMMILLVVGGLAVVVLVILLLTRKQKGLPGTPGNPETPEKPDTN</sequence>
<dbReference type="RefSeq" id="WP_246075919.1">
    <property type="nucleotide sequence ID" value="NZ_FXZM01000004.1"/>
</dbReference>
<evidence type="ECO:0000256" key="7">
    <source>
        <dbReference type="SAM" id="SignalP"/>
    </source>
</evidence>
<evidence type="ECO:0000256" key="4">
    <source>
        <dbReference type="ARBA" id="ARBA00023008"/>
    </source>
</evidence>
<feature type="chain" id="PRO_5013742629" description="CopC domain-containing protein" evidence="7">
    <location>
        <begin position="30"/>
        <end position="224"/>
    </location>
</feature>
<keyword evidence="4" id="KW-0186">Copper</keyword>
<keyword evidence="2" id="KW-0479">Metal-binding</keyword>
<feature type="region of interest" description="Disordered" evidence="5">
    <location>
        <begin position="205"/>
        <end position="224"/>
    </location>
</feature>
<organism evidence="9 10">
    <name type="scientific">Brevibacterium jeotgali</name>
    <dbReference type="NCBI Taxonomy" id="1262550"/>
    <lineage>
        <taxon>Bacteria</taxon>
        <taxon>Bacillati</taxon>
        <taxon>Actinomycetota</taxon>
        <taxon>Actinomycetes</taxon>
        <taxon>Micrococcales</taxon>
        <taxon>Brevibacteriaceae</taxon>
        <taxon>Brevibacterium</taxon>
    </lineage>
</organism>
<dbReference type="SUPFAM" id="SSF81296">
    <property type="entry name" value="E set domains"/>
    <property type="match status" value="1"/>
</dbReference>
<evidence type="ECO:0000256" key="6">
    <source>
        <dbReference type="SAM" id="Phobius"/>
    </source>
</evidence>
<dbReference type="InterPro" id="IPR014756">
    <property type="entry name" value="Ig_E-set"/>
</dbReference>
<feature type="compositionally biased region" description="Acidic residues" evidence="5">
    <location>
        <begin position="133"/>
        <end position="144"/>
    </location>
</feature>
<dbReference type="Proteomes" id="UP000234462">
    <property type="component" value="Unassembled WGS sequence"/>
</dbReference>
<keyword evidence="6" id="KW-0812">Transmembrane</keyword>
<dbReference type="PANTHER" id="PTHR34820">
    <property type="entry name" value="INNER MEMBRANE PROTEIN YEBZ"/>
    <property type="match status" value="1"/>
</dbReference>
<evidence type="ECO:0000256" key="5">
    <source>
        <dbReference type="SAM" id="MobiDB-lite"/>
    </source>
</evidence>
<feature type="signal peptide" evidence="7">
    <location>
        <begin position="1"/>
        <end position="29"/>
    </location>
</feature>
<dbReference type="AlphaFoldDB" id="A0A2H1L3X4"/>
<comment type="subcellular location">
    <subcellularLocation>
        <location evidence="1">Cell envelope</location>
    </subcellularLocation>
</comment>
<dbReference type="GO" id="GO:0006825">
    <property type="term" value="P:copper ion transport"/>
    <property type="evidence" value="ECO:0007669"/>
    <property type="project" value="InterPro"/>
</dbReference>
<evidence type="ECO:0000313" key="10">
    <source>
        <dbReference type="Proteomes" id="UP000234462"/>
    </source>
</evidence>
<dbReference type="EMBL" id="FXZM01000004">
    <property type="protein sequence ID" value="SMY11581.1"/>
    <property type="molecule type" value="Genomic_DNA"/>
</dbReference>
<dbReference type="Pfam" id="PF04234">
    <property type="entry name" value="CopC"/>
    <property type="match status" value="1"/>
</dbReference>
<feature type="region of interest" description="Disordered" evidence="5">
    <location>
        <begin position="133"/>
        <end position="175"/>
    </location>
</feature>
<evidence type="ECO:0000259" key="8">
    <source>
        <dbReference type="Pfam" id="PF04234"/>
    </source>
</evidence>
<keyword evidence="6" id="KW-1133">Transmembrane helix</keyword>
<dbReference type="PANTHER" id="PTHR34820:SF4">
    <property type="entry name" value="INNER MEMBRANE PROTEIN YEBZ"/>
    <property type="match status" value="1"/>
</dbReference>
<evidence type="ECO:0000256" key="2">
    <source>
        <dbReference type="ARBA" id="ARBA00022723"/>
    </source>
</evidence>
<protein>
    <recommendedName>
        <fullName evidence="8">CopC domain-containing protein</fullName>
    </recommendedName>
</protein>
<dbReference type="GO" id="GO:0030313">
    <property type="term" value="C:cell envelope"/>
    <property type="evidence" value="ECO:0007669"/>
    <property type="project" value="UniProtKB-SubCell"/>
</dbReference>
<feature type="domain" description="CopC" evidence="8">
    <location>
        <begin position="30"/>
        <end position="123"/>
    </location>
</feature>
<dbReference type="GO" id="GO:0005507">
    <property type="term" value="F:copper ion binding"/>
    <property type="evidence" value="ECO:0007669"/>
    <property type="project" value="InterPro"/>
</dbReference>
<dbReference type="GO" id="GO:0005886">
    <property type="term" value="C:plasma membrane"/>
    <property type="evidence" value="ECO:0007669"/>
    <property type="project" value="TreeGrafter"/>
</dbReference>
<gene>
    <name evidence="9" type="ORF">BJEO58_01166</name>
</gene>